<feature type="region of interest" description="Disordered" evidence="1">
    <location>
        <begin position="311"/>
        <end position="331"/>
    </location>
</feature>
<comment type="caution">
    <text evidence="3">The sequence shown here is derived from an EMBL/GenBank/DDBJ whole genome shotgun (WGS) entry which is preliminary data.</text>
</comment>
<proteinExistence type="predicted"/>
<dbReference type="AlphaFoldDB" id="A0ABD1A1E6"/>
<protein>
    <recommendedName>
        <fullName evidence="2">DUF4283 domain-containing protein</fullName>
    </recommendedName>
</protein>
<reference evidence="3 4" key="1">
    <citation type="submission" date="2024-04" db="EMBL/GenBank/DDBJ databases">
        <title>Genome assembly C_amara_ONT_v2.</title>
        <authorList>
            <person name="Yant L."/>
            <person name="Moore C."/>
            <person name="Slenker M."/>
        </authorList>
    </citation>
    <scope>NUCLEOTIDE SEQUENCE [LARGE SCALE GENOMIC DNA]</scope>
    <source>
        <tissue evidence="3">Leaf</tissue>
    </source>
</reference>
<gene>
    <name evidence="3" type="ORF">V5N11_019868</name>
</gene>
<accession>A0ABD1A1E6</accession>
<evidence type="ECO:0000313" key="4">
    <source>
        <dbReference type="Proteomes" id="UP001558713"/>
    </source>
</evidence>
<dbReference type="PANTHER" id="PTHR31286">
    <property type="entry name" value="GLYCINE-RICH CELL WALL STRUCTURAL PROTEIN 1.8-LIKE"/>
    <property type="match status" value="1"/>
</dbReference>
<name>A0ABD1A1E6_CARAN</name>
<feature type="compositionally biased region" description="Polar residues" evidence="1">
    <location>
        <begin position="311"/>
        <end position="320"/>
    </location>
</feature>
<dbReference type="InterPro" id="IPR025558">
    <property type="entry name" value="DUF4283"/>
</dbReference>
<evidence type="ECO:0000259" key="2">
    <source>
        <dbReference type="Pfam" id="PF14111"/>
    </source>
</evidence>
<dbReference type="Pfam" id="PF14111">
    <property type="entry name" value="DUF4283"/>
    <property type="match status" value="1"/>
</dbReference>
<sequence length="361" mass="40565">MVGEEVIPTPSPVVTNPLVLWVNVVQKKKSLTKYDLKVSTQDDVCSVDVPDEVFEDPAPLWEDFFIGKFLDSAPHAAKVHAIVNKIWELGDEAQMIDVHVINSTIMKFRISNPVTRNRVLRRGMWNLAEVPVIMSKWTHFLKEKSPEISSVPLWVHLKNVPIEMFSWKGLSFVTSAVGEPICLHPDTAQCLDVKVAKVFVKADLTKDFSKSKNLNYKGKNKMVEYSYLWLPPKCSLCEKWGHLHTVCVANKGLNDTDREQALVVQKAAAPSKEVETQSAHVMPVLTEILIDVLTESLTKVLKEALQEKTSQSVSENNEGWSTPVKGRSPTKENKILEYGEVSILSNTRFSVLSDTIEEEGK</sequence>
<evidence type="ECO:0000313" key="3">
    <source>
        <dbReference type="EMBL" id="KAL1200688.1"/>
    </source>
</evidence>
<keyword evidence="4" id="KW-1185">Reference proteome</keyword>
<dbReference type="PANTHER" id="PTHR31286:SF148">
    <property type="entry name" value="DUF4283 DOMAIN-CONTAINING PROTEIN"/>
    <property type="match status" value="1"/>
</dbReference>
<dbReference type="InterPro" id="IPR040256">
    <property type="entry name" value="At4g02000-like"/>
</dbReference>
<feature type="domain" description="DUF4283" evidence="2">
    <location>
        <begin position="60"/>
        <end position="140"/>
    </location>
</feature>
<organism evidence="3 4">
    <name type="scientific">Cardamine amara subsp. amara</name>
    <dbReference type="NCBI Taxonomy" id="228776"/>
    <lineage>
        <taxon>Eukaryota</taxon>
        <taxon>Viridiplantae</taxon>
        <taxon>Streptophyta</taxon>
        <taxon>Embryophyta</taxon>
        <taxon>Tracheophyta</taxon>
        <taxon>Spermatophyta</taxon>
        <taxon>Magnoliopsida</taxon>
        <taxon>eudicotyledons</taxon>
        <taxon>Gunneridae</taxon>
        <taxon>Pentapetalae</taxon>
        <taxon>rosids</taxon>
        <taxon>malvids</taxon>
        <taxon>Brassicales</taxon>
        <taxon>Brassicaceae</taxon>
        <taxon>Cardamineae</taxon>
        <taxon>Cardamine</taxon>
    </lineage>
</organism>
<dbReference type="Proteomes" id="UP001558713">
    <property type="component" value="Unassembled WGS sequence"/>
</dbReference>
<evidence type="ECO:0000256" key="1">
    <source>
        <dbReference type="SAM" id="MobiDB-lite"/>
    </source>
</evidence>
<dbReference type="EMBL" id="JBANAX010000614">
    <property type="protein sequence ID" value="KAL1200688.1"/>
    <property type="molecule type" value="Genomic_DNA"/>
</dbReference>